<evidence type="ECO:0000259" key="2">
    <source>
        <dbReference type="SMART" id="SM00014"/>
    </source>
</evidence>
<feature type="domain" description="Phosphatidic acid phosphatase type 2/haloperoxidase" evidence="2">
    <location>
        <begin position="114"/>
        <end position="225"/>
    </location>
</feature>
<dbReference type="PANTHER" id="PTHR14969:SF13">
    <property type="entry name" value="AT30094P"/>
    <property type="match status" value="1"/>
</dbReference>
<keyword evidence="1" id="KW-1133">Transmembrane helix</keyword>
<proteinExistence type="predicted"/>
<dbReference type="PANTHER" id="PTHR14969">
    <property type="entry name" value="SPHINGOSINE-1-PHOSPHATE PHOSPHOHYDROLASE"/>
    <property type="match status" value="1"/>
</dbReference>
<protein>
    <submittedName>
        <fullName evidence="3">Phosphatase PAP2 family protein</fullName>
    </submittedName>
</protein>
<evidence type="ECO:0000256" key="1">
    <source>
        <dbReference type="SAM" id="Phobius"/>
    </source>
</evidence>
<keyword evidence="1" id="KW-0812">Transmembrane</keyword>
<feature type="transmembrane region" description="Helical" evidence="1">
    <location>
        <begin position="112"/>
        <end position="134"/>
    </location>
</feature>
<dbReference type="SUPFAM" id="SSF48317">
    <property type="entry name" value="Acid phosphatase/Vanadium-dependent haloperoxidase"/>
    <property type="match status" value="1"/>
</dbReference>
<dbReference type="EMBL" id="CP047121">
    <property type="protein sequence ID" value="QHB52289.1"/>
    <property type="molecule type" value="Genomic_DNA"/>
</dbReference>
<name>A0A6P1E6S4_LENHI</name>
<dbReference type="Pfam" id="PF01569">
    <property type="entry name" value="PAP2"/>
    <property type="match status" value="1"/>
</dbReference>
<feature type="transmembrane region" description="Helical" evidence="1">
    <location>
        <begin position="214"/>
        <end position="232"/>
    </location>
</feature>
<feature type="transmembrane region" description="Helical" evidence="1">
    <location>
        <begin position="78"/>
        <end position="105"/>
    </location>
</feature>
<dbReference type="CDD" id="cd03392">
    <property type="entry name" value="PAP2_like_2"/>
    <property type="match status" value="1"/>
</dbReference>
<sequence length="236" mass="26255">MQKTIRVRAIIMVFQLKTKVAKVMILKVRNKSFLLGVSAFIVFLIFMSGVLTHADWISNFDSQVSQFVRSDLTPKLTLLTIHFTQLANVIPVISFTLGMTLILTLTDHFRAAVFLVINSLGLSGPVNMLVKHYVNRPRPTLHHLVTVHSTSFPSGHSMSAMMIGGSLIIIANHLLKKRSYRVIFDILIGLLIFFIGISRIYVGVHFASDVVGGWSLGLCLLLLSQFVFNRFLGGTA</sequence>
<dbReference type="Proteomes" id="UP000465035">
    <property type="component" value="Chromosome"/>
</dbReference>
<evidence type="ECO:0000313" key="4">
    <source>
        <dbReference type="Proteomes" id="UP000465035"/>
    </source>
</evidence>
<feature type="transmembrane region" description="Helical" evidence="1">
    <location>
        <begin position="182"/>
        <end position="202"/>
    </location>
</feature>
<reference evidence="3 4" key="1">
    <citation type="submission" date="2019-12" db="EMBL/GenBank/DDBJ databases">
        <title>Lactobacillus hilgardii FLUB.</title>
        <authorList>
            <person name="Gustaw K."/>
        </authorList>
    </citation>
    <scope>NUCLEOTIDE SEQUENCE [LARGE SCALE GENOMIC DNA]</scope>
    <source>
        <strain evidence="3 4">FLUB</strain>
    </source>
</reference>
<dbReference type="Gene3D" id="1.20.144.10">
    <property type="entry name" value="Phosphatidic acid phosphatase type 2/haloperoxidase"/>
    <property type="match status" value="2"/>
</dbReference>
<dbReference type="InterPro" id="IPR000326">
    <property type="entry name" value="PAP2/HPO"/>
</dbReference>
<dbReference type="AlphaFoldDB" id="A0A6P1E6S4"/>
<evidence type="ECO:0000313" key="3">
    <source>
        <dbReference type="EMBL" id="QHB52289.1"/>
    </source>
</evidence>
<feature type="transmembrane region" description="Helical" evidence="1">
    <location>
        <begin position="154"/>
        <end position="175"/>
    </location>
</feature>
<dbReference type="SMART" id="SM00014">
    <property type="entry name" value="acidPPc"/>
    <property type="match status" value="1"/>
</dbReference>
<keyword evidence="1" id="KW-0472">Membrane</keyword>
<dbReference type="InterPro" id="IPR036938">
    <property type="entry name" value="PAP2/HPO_sf"/>
</dbReference>
<accession>A0A6P1E6S4</accession>
<organism evidence="3 4">
    <name type="scientific">Lentilactobacillus hilgardii</name>
    <name type="common">Lactobacillus hilgardii</name>
    <dbReference type="NCBI Taxonomy" id="1588"/>
    <lineage>
        <taxon>Bacteria</taxon>
        <taxon>Bacillati</taxon>
        <taxon>Bacillota</taxon>
        <taxon>Bacilli</taxon>
        <taxon>Lactobacillales</taxon>
        <taxon>Lactobacillaceae</taxon>
        <taxon>Lentilactobacillus</taxon>
    </lineage>
</organism>
<gene>
    <name evidence="3" type="ORF">GQR93_08845</name>
</gene>